<dbReference type="Proteomes" id="UP000299367">
    <property type="component" value="Unassembled WGS sequence"/>
</dbReference>
<dbReference type="AlphaFoldDB" id="A0A480AHU5"/>
<gene>
    <name evidence="1" type="ORF">NIES80_30370</name>
</gene>
<evidence type="ECO:0000313" key="2">
    <source>
        <dbReference type="Proteomes" id="UP000299367"/>
    </source>
</evidence>
<sequence length="37" mass="4301">MSNRTKLITQKYSLKSLIGKELVTNQYVINFVVVLKM</sequence>
<name>A0A480AHU5_9CYAN</name>
<protein>
    <submittedName>
        <fullName evidence="1">Uncharacterized protein</fullName>
    </submittedName>
</protein>
<organism evidence="1 2">
    <name type="scientific">Dolichospermum planctonicum</name>
    <dbReference type="NCBI Taxonomy" id="136072"/>
    <lineage>
        <taxon>Bacteria</taxon>
        <taxon>Bacillati</taxon>
        <taxon>Cyanobacteriota</taxon>
        <taxon>Cyanophyceae</taxon>
        <taxon>Nostocales</taxon>
        <taxon>Aphanizomenonaceae</taxon>
        <taxon>Dolichospermum</taxon>
    </lineage>
</organism>
<evidence type="ECO:0000313" key="1">
    <source>
        <dbReference type="EMBL" id="GCL43323.1"/>
    </source>
</evidence>
<proteinExistence type="predicted"/>
<reference evidence="2" key="1">
    <citation type="submission" date="2019-02" db="EMBL/GenBank/DDBJ databases">
        <title>Draft genome sequence of Dolichospermum planctonicum NIES-80.</title>
        <authorList>
            <person name="Yamaguchi H."/>
            <person name="Suzuki S."/>
            <person name="Kawachi M."/>
        </authorList>
    </citation>
    <scope>NUCLEOTIDE SEQUENCE [LARGE SCALE GENOMIC DNA]</scope>
    <source>
        <strain evidence="2">NIES-80</strain>
    </source>
</reference>
<accession>A0A480AHU5</accession>
<dbReference type="EMBL" id="BJCF01000037">
    <property type="protein sequence ID" value="GCL43323.1"/>
    <property type="molecule type" value="Genomic_DNA"/>
</dbReference>
<comment type="caution">
    <text evidence="1">The sequence shown here is derived from an EMBL/GenBank/DDBJ whole genome shotgun (WGS) entry which is preliminary data.</text>
</comment>